<comment type="caution">
    <text evidence="1">The sequence shown here is derived from an EMBL/GenBank/DDBJ whole genome shotgun (WGS) entry which is preliminary data.</text>
</comment>
<evidence type="ECO:0000313" key="1">
    <source>
        <dbReference type="EMBL" id="GGA05274.1"/>
    </source>
</evidence>
<dbReference type="Pfam" id="PF13350">
    <property type="entry name" value="Y_phosphatase3"/>
    <property type="match status" value="1"/>
</dbReference>
<gene>
    <name evidence="1" type="ORF">GCM10010923_13780</name>
</gene>
<dbReference type="InterPro" id="IPR029021">
    <property type="entry name" value="Prot-tyrosine_phosphatase-like"/>
</dbReference>
<dbReference type="Gene3D" id="3.90.190.10">
    <property type="entry name" value="Protein tyrosine phosphatase superfamily"/>
    <property type="match status" value="1"/>
</dbReference>
<proteinExistence type="predicted"/>
<dbReference type="InterPro" id="IPR016130">
    <property type="entry name" value="Tyr_Pase_AS"/>
</dbReference>
<sequence>MPASPFRRFDKIHNVRDFGGFESAGGGRVKRDLLWRAGHQADASDADLEALDALALAHVVDLRGTRERAKWPSRRSERFDAQVIAFEGETAGLAPHMEAVKGALDVDSARQAMIDLYAALPEREGLNAVIPRYFAALAEGKGASLVHCAAGKDRTGIACDLVLHALGVHPDDRMQDYLLTNSAPDNEERIAHGLSMVGEKYGMRDAEAGRVIMGVEPAFLEAARASLVEAEGSIDAYLERRWGVDEEMKAKMRGHLCE</sequence>
<name>A0ABQ1FB94_9SPHN</name>
<keyword evidence="2" id="KW-1185">Reference proteome</keyword>
<dbReference type="RefSeq" id="WP_188642000.1">
    <property type="nucleotide sequence ID" value="NZ_BMID01000001.1"/>
</dbReference>
<dbReference type="SUPFAM" id="SSF52799">
    <property type="entry name" value="(Phosphotyrosine protein) phosphatases II"/>
    <property type="match status" value="1"/>
</dbReference>
<evidence type="ECO:0000313" key="2">
    <source>
        <dbReference type="Proteomes" id="UP000603317"/>
    </source>
</evidence>
<protein>
    <submittedName>
        <fullName evidence="1">Protein-tyrosine-phosphatase</fullName>
    </submittedName>
</protein>
<reference evidence="2" key="1">
    <citation type="journal article" date="2019" name="Int. J. Syst. Evol. Microbiol.">
        <title>The Global Catalogue of Microorganisms (GCM) 10K type strain sequencing project: providing services to taxonomists for standard genome sequencing and annotation.</title>
        <authorList>
            <consortium name="The Broad Institute Genomics Platform"/>
            <consortium name="The Broad Institute Genome Sequencing Center for Infectious Disease"/>
            <person name="Wu L."/>
            <person name="Ma J."/>
        </authorList>
    </citation>
    <scope>NUCLEOTIDE SEQUENCE [LARGE SCALE GENOMIC DNA]</scope>
    <source>
        <strain evidence="2">CGMCC 1.15297</strain>
    </source>
</reference>
<dbReference type="Proteomes" id="UP000603317">
    <property type="component" value="Unassembled WGS sequence"/>
</dbReference>
<dbReference type="InterPro" id="IPR026893">
    <property type="entry name" value="Tyr/Ser_Pase_IphP-type"/>
</dbReference>
<dbReference type="EMBL" id="BMID01000001">
    <property type="protein sequence ID" value="GGA05274.1"/>
    <property type="molecule type" value="Genomic_DNA"/>
</dbReference>
<organism evidence="1 2">
    <name type="scientific">Blastomonas marina</name>
    <dbReference type="NCBI Taxonomy" id="1867408"/>
    <lineage>
        <taxon>Bacteria</taxon>
        <taxon>Pseudomonadati</taxon>
        <taxon>Pseudomonadota</taxon>
        <taxon>Alphaproteobacteria</taxon>
        <taxon>Sphingomonadales</taxon>
        <taxon>Sphingomonadaceae</taxon>
        <taxon>Blastomonas</taxon>
    </lineage>
</organism>
<accession>A0ABQ1FB94</accession>
<dbReference type="PROSITE" id="PS00383">
    <property type="entry name" value="TYR_PHOSPHATASE_1"/>
    <property type="match status" value="1"/>
</dbReference>